<evidence type="ECO:0000256" key="1">
    <source>
        <dbReference type="SAM" id="Phobius"/>
    </source>
</evidence>
<reference evidence="2 3" key="1">
    <citation type="submission" date="2017-06" db="EMBL/GenBank/DDBJ databases">
        <title>Draft genome sequence of anaerobic fermentative bacterium Anaeromicrobium sediminis DY2726D isolated from West Pacific Ocean sediments.</title>
        <authorList>
            <person name="Zeng X."/>
        </authorList>
    </citation>
    <scope>NUCLEOTIDE SEQUENCE [LARGE SCALE GENOMIC DNA]</scope>
    <source>
        <strain evidence="2 3">DY2726D</strain>
    </source>
</reference>
<feature type="transmembrane region" description="Helical" evidence="1">
    <location>
        <begin position="9"/>
        <end position="30"/>
    </location>
</feature>
<dbReference type="RefSeq" id="WP_095134062.1">
    <property type="nucleotide sequence ID" value="NZ_NIBG01000010.1"/>
</dbReference>
<name>A0A267MHJ4_9FIRM</name>
<sequence>MFEKYKEKVLLGFGLLGLSLILYTLHYLAFRDMHHILVFSFEHVAFIPIEVLLVTLIIEGAIERKEKMKIMEKLNTLIGLFFSELGLKVLKDFISADPNIDKIRERLIIYKDSEDEIFKELKTLADDYEYDVDVEKINFLELKEFLNSHRNFLMGMMQNPYLLEHDTFTDLLKAVFHLQEELNFRSSMNEIKEKDKEHLKGDVIRIYKLITYEWVVYMEYLKTEYPFMYATALMNNPFDKRSVDEIERQIYK</sequence>
<comment type="caution">
    <text evidence="2">The sequence shown here is derived from an EMBL/GenBank/DDBJ whole genome shotgun (WGS) entry which is preliminary data.</text>
</comment>
<evidence type="ECO:0000313" key="3">
    <source>
        <dbReference type="Proteomes" id="UP000216024"/>
    </source>
</evidence>
<dbReference type="AlphaFoldDB" id="A0A267MHJ4"/>
<feature type="transmembrane region" description="Helical" evidence="1">
    <location>
        <begin position="36"/>
        <end position="62"/>
    </location>
</feature>
<keyword evidence="1" id="KW-0812">Transmembrane</keyword>
<keyword evidence="3" id="KW-1185">Reference proteome</keyword>
<accession>A0A267MHJ4</accession>
<keyword evidence="1" id="KW-0472">Membrane</keyword>
<keyword evidence="1" id="KW-1133">Transmembrane helix</keyword>
<dbReference type="EMBL" id="NIBG01000010">
    <property type="protein sequence ID" value="PAB58996.1"/>
    <property type="molecule type" value="Genomic_DNA"/>
</dbReference>
<organism evidence="2 3">
    <name type="scientific">Anaeromicrobium sediminis</name>
    <dbReference type="NCBI Taxonomy" id="1478221"/>
    <lineage>
        <taxon>Bacteria</taxon>
        <taxon>Bacillati</taxon>
        <taxon>Bacillota</taxon>
        <taxon>Clostridia</taxon>
        <taxon>Peptostreptococcales</taxon>
        <taxon>Thermotaleaceae</taxon>
        <taxon>Anaeromicrobium</taxon>
    </lineage>
</organism>
<protein>
    <submittedName>
        <fullName evidence="2">Uncharacterized protein</fullName>
    </submittedName>
</protein>
<evidence type="ECO:0000313" key="2">
    <source>
        <dbReference type="EMBL" id="PAB58996.1"/>
    </source>
</evidence>
<proteinExistence type="predicted"/>
<dbReference type="OrthoDB" id="9799090at2"/>
<dbReference type="Proteomes" id="UP000216024">
    <property type="component" value="Unassembled WGS sequence"/>
</dbReference>
<gene>
    <name evidence="2" type="ORF">CCE28_12495</name>
</gene>